<dbReference type="GO" id="GO:0036158">
    <property type="term" value="P:outer dynein arm assembly"/>
    <property type="evidence" value="ECO:0007669"/>
    <property type="project" value="InterPro"/>
</dbReference>
<dbReference type="GO" id="GO:0097542">
    <property type="term" value="C:ciliary tip"/>
    <property type="evidence" value="ECO:0007669"/>
    <property type="project" value="TreeGrafter"/>
</dbReference>
<proteinExistence type="predicted"/>
<organism evidence="2 3">
    <name type="scientific">Lucilia cuprina</name>
    <name type="common">Green bottle fly</name>
    <name type="synonym">Australian sheep blowfly</name>
    <dbReference type="NCBI Taxonomy" id="7375"/>
    <lineage>
        <taxon>Eukaryota</taxon>
        <taxon>Metazoa</taxon>
        <taxon>Ecdysozoa</taxon>
        <taxon>Arthropoda</taxon>
        <taxon>Hexapoda</taxon>
        <taxon>Insecta</taxon>
        <taxon>Pterygota</taxon>
        <taxon>Neoptera</taxon>
        <taxon>Endopterygota</taxon>
        <taxon>Diptera</taxon>
        <taxon>Brachycera</taxon>
        <taxon>Muscomorpha</taxon>
        <taxon>Oestroidea</taxon>
        <taxon>Calliphoridae</taxon>
        <taxon>Luciliinae</taxon>
        <taxon>Lucilia</taxon>
    </lineage>
</organism>
<dbReference type="GO" id="GO:0036064">
    <property type="term" value="C:ciliary basal body"/>
    <property type="evidence" value="ECO:0007669"/>
    <property type="project" value="TreeGrafter"/>
</dbReference>
<sequence>LNNMKEQQTKDLLAPRPVHPTAIRHHGLFGSTYVNQHMVIDERWSTGALIDEFHGMANLLSKRLLFKNLENKAYRKQLHKTARNLRTQCRNGRTKLQNILHGNNVLAIRNYLINHKDMQRLYQKMPVSLVVDNINQRTFVMRKERDRLEHRLQKLKHDYEVKLVERANIENRIKYENEFVLEEEIKLREFQKKVENSNIRLKAIKTINATYRKVIQVLRHDGIFYEPILRSLSKDIDDQSNFIKHILYLGIPAIAQFKKLNEEYRLLEEKSRKSAQQKIQTVAGFKKITPKQVQAKTSKAADLVVNVSKRYTRETKSMLKLKNQLEDIESVIKQIKMATLCSKAREIFPRFQSQVESNFKLIKQNDIGQIHHEFLTFKEKLAAEQESVLLHNYSEQEEKRLLYIKSLEEKIKSEDVKEEETLAHIKTRADVFVILRYTLWNLSDILRYVDRPPKVYSIKYPNTYLKLPLLKFEMLTMRACAPELFEEDTKLILTLVEKKLRTLMKGFSELTAPRKPNAPPLQTLQELWEEYHVNFLTSKETDEQQEDMDQKPLLPEDDLFEDSKTVHNVPNRKQIKLQTLKPVRPIPVGQHGFFGKAFVKQHMMIDERWTPDSLTQEFEKMGTLLKKHTKFNALENKVKHKASVKTYHTLQKQCREGRSHLKLLQTGDPQKIRNIFKDHRYMQRLYQKMPLHLAIENINQRTFVMRKERDRLECRLEKLKSMYEEKLLERGSMENRITYENEFKLEEELRSRDLEKKLGNSEMRLKAVMAINSTYKRIIQILRHDQIFYEPILLSLDRDIQDQSQFIKHILQLGSPALMRFKELGEQYRIIDDRARKSSRMSIQQCSNFRKISTKLHHREPKHHDIAYRVRRYVRETRSMLDLKAKFEEVEEVIKKIKIATLCSQEEDIYPRIKYQMNNNTKLNSKIENDILGHEVLETKQKFAEVLHGVLVNNLSEEGIARLEKIKQLKEAIKMEDDFQEKTLAHIKTHSDCFVLLRYTLWNLHDIMKHVGHRRIPKLKYPVEYLKLPLLKYEMLTSKVCAPDPFEENVSQLLHIVKSKLKLLMNAFGTDLSRDSINVLKNTYCNEMLSGVDNDSQIIQDSRFKIHEEDDLIEEVKSYQKILNRRQIKTASARLVEECVKKND</sequence>
<dbReference type="OMA" id="KCATVLK"/>
<dbReference type="PANTHER" id="PTHR46518">
    <property type="entry name" value="COILED-COIL DOMAIN-CONTAINING PROTEIN 151"/>
    <property type="match status" value="1"/>
</dbReference>
<dbReference type="EMBL" id="JRES01000266">
    <property type="protein sequence ID" value="KNC32812.1"/>
    <property type="molecule type" value="Genomic_DNA"/>
</dbReference>
<feature type="non-terminal residue" evidence="2">
    <location>
        <position position="1"/>
    </location>
</feature>
<dbReference type="OrthoDB" id="7447178at2759"/>
<reference evidence="2 3" key="1">
    <citation type="journal article" date="2015" name="Nat. Commun.">
        <title>Lucilia cuprina genome unlocks parasitic fly biology to underpin future interventions.</title>
        <authorList>
            <person name="Anstead C.A."/>
            <person name="Korhonen P.K."/>
            <person name="Young N.D."/>
            <person name="Hall R.S."/>
            <person name="Jex A.R."/>
            <person name="Murali S.C."/>
            <person name="Hughes D.S."/>
            <person name="Lee S.F."/>
            <person name="Perry T."/>
            <person name="Stroehlein A.J."/>
            <person name="Ansell B.R."/>
            <person name="Breugelmans B."/>
            <person name="Hofmann A."/>
            <person name="Qu J."/>
            <person name="Dugan S."/>
            <person name="Lee S.L."/>
            <person name="Chao H."/>
            <person name="Dinh H."/>
            <person name="Han Y."/>
            <person name="Doddapaneni H.V."/>
            <person name="Worley K.C."/>
            <person name="Muzny D.M."/>
            <person name="Ioannidis P."/>
            <person name="Waterhouse R.M."/>
            <person name="Zdobnov E.M."/>
            <person name="James P.J."/>
            <person name="Bagnall N.H."/>
            <person name="Kotze A.C."/>
            <person name="Gibbs R.A."/>
            <person name="Richards S."/>
            <person name="Batterham P."/>
            <person name="Gasser R.B."/>
        </authorList>
    </citation>
    <scope>NUCLEOTIDE SEQUENCE [LARGE SCALE GENOMIC DNA]</scope>
    <source>
        <strain evidence="2 3">LS</strain>
        <tissue evidence="2">Full body</tissue>
    </source>
</reference>
<dbReference type="AlphaFoldDB" id="A0A0L0CKP6"/>
<evidence type="ECO:0000256" key="1">
    <source>
        <dbReference type="SAM" id="Coils"/>
    </source>
</evidence>
<protein>
    <submittedName>
        <fullName evidence="2">Uncharacterized protein</fullName>
    </submittedName>
</protein>
<keyword evidence="1" id="KW-0175">Coiled coil</keyword>
<dbReference type="GO" id="GO:0035253">
    <property type="term" value="C:ciliary rootlet"/>
    <property type="evidence" value="ECO:0007669"/>
    <property type="project" value="TreeGrafter"/>
</dbReference>
<evidence type="ECO:0000313" key="2">
    <source>
        <dbReference type="EMBL" id="KNC32812.1"/>
    </source>
</evidence>
<name>A0A0L0CKP6_LUCCU</name>
<keyword evidence="3" id="KW-1185">Reference proteome</keyword>
<dbReference type="PANTHER" id="PTHR46518:SF1">
    <property type="entry name" value="OUTER DYNEIN ARM-DOCKING COMPLEX SUBUNIT 3"/>
    <property type="match status" value="1"/>
</dbReference>
<dbReference type="GO" id="GO:0003341">
    <property type="term" value="P:cilium movement"/>
    <property type="evidence" value="ECO:0007669"/>
    <property type="project" value="InterPro"/>
</dbReference>
<comment type="caution">
    <text evidence="2">The sequence shown here is derived from an EMBL/GenBank/DDBJ whole genome shotgun (WGS) entry which is preliminary data.</text>
</comment>
<dbReference type="Proteomes" id="UP000037069">
    <property type="component" value="Unassembled WGS sequence"/>
</dbReference>
<accession>A0A0L0CKP6</accession>
<feature type="coiled-coil region" evidence="1">
    <location>
        <begin position="709"/>
        <end position="736"/>
    </location>
</feature>
<dbReference type="InterPro" id="IPR033192">
    <property type="entry name" value="ODAD3"/>
</dbReference>
<evidence type="ECO:0000313" key="3">
    <source>
        <dbReference type="Proteomes" id="UP000037069"/>
    </source>
</evidence>
<feature type="coiled-coil region" evidence="1">
    <location>
        <begin position="145"/>
        <end position="172"/>
    </location>
</feature>
<gene>
    <name evidence="2" type="ORF">FF38_00275</name>
</gene>